<sequence>MSAPPAPVSNEDDPLDNGGYAEYTWDDFVEKLKEMSGLKSWPEVERVRYVSQEDWPTEQAQCLSTLGFPTSVESDGSFTTKSTEGQQEALAEASYTCEVQYPMDLKYSQAPTRTQLRIFYGYYRDTLIPCLQDYGVETGSLPSEETFVEGTASGSASWTPYDAMNLETVDTAEMNQKCPSSPPSEILYGN</sequence>
<dbReference type="EMBL" id="JBHSHE010000084">
    <property type="protein sequence ID" value="MFC4717897.1"/>
    <property type="molecule type" value="Genomic_DNA"/>
</dbReference>
<dbReference type="RefSeq" id="WP_096256621.1">
    <property type="nucleotide sequence ID" value="NZ_BAAAVQ010000041.1"/>
</dbReference>
<evidence type="ECO:0000313" key="3">
    <source>
        <dbReference type="Proteomes" id="UP001595884"/>
    </source>
</evidence>
<gene>
    <name evidence="2" type="ORF">ACFO7V_17385</name>
</gene>
<keyword evidence="3" id="KW-1185">Reference proteome</keyword>
<proteinExistence type="predicted"/>
<accession>A0ABV9MPN7</accession>
<evidence type="ECO:0000256" key="1">
    <source>
        <dbReference type="SAM" id="MobiDB-lite"/>
    </source>
</evidence>
<reference evidence="3" key="1">
    <citation type="journal article" date="2019" name="Int. J. Syst. Evol. Microbiol.">
        <title>The Global Catalogue of Microorganisms (GCM) 10K type strain sequencing project: providing services to taxonomists for standard genome sequencing and annotation.</title>
        <authorList>
            <consortium name="The Broad Institute Genomics Platform"/>
            <consortium name="The Broad Institute Genome Sequencing Center for Infectious Disease"/>
            <person name="Wu L."/>
            <person name="Ma J."/>
        </authorList>
    </citation>
    <scope>NUCLEOTIDE SEQUENCE [LARGE SCALE GENOMIC DNA]</scope>
    <source>
        <strain evidence="3">CGMCC 1.12849</strain>
    </source>
</reference>
<dbReference type="Proteomes" id="UP001595884">
    <property type="component" value="Unassembled WGS sequence"/>
</dbReference>
<name>A0ABV9MPN7_9MICC</name>
<evidence type="ECO:0000313" key="2">
    <source>
        <dbReference type="EMBL" id="MFC4717897.1"/>
    </source>
</evidence>
<protein>
    <submittedName>
        <fullName evidence="2">Uncharacterized protein</fullName>
    </submittedName>
</protein>
<feature type="region of interest" description="Disordered" evidence="1">
    <location>
        <begin position="1"/>
        <end position="20"/>
    </location>
</feature>
<comment type="caution">
    <text evidence="2">The sequence shown here is derived from an EMBL/GenBank/DDBJ whole genome shotgun (WGS) entry which is preliminary data.</text>
</comment>
<organism evidence="2 3">
    <name type="scientific">Glutamicibacter bergerei</name>
    <dbReference type="NCBI Taxonomy" id="256702"/>
    <lineage>
        <taxon>Bacteria</taxon>
        <taxon>Bacillati</taxon>
        <taxon>Actinomycetota</taxon>
        <taxon>Actinomycetes</taxon>
        <taxon>Micrococcales</taxon>
        <taxon>Micrococcaceae</taxon>
        <taxon>Glutamicibacter</taxon>
    </lineage>
</organism>